<comment type="caution">
    <text evidence="1">The sequence shown here is derived from an EMBL/GenBank/DDBJ whole genome shotgun (WGS) entry which is preliminary data.</text>
</comment>
<gene>
    <name evidence="1" type="ORF">CTRU02_203022</name>
</gene>
<evidence type="ECO:0000313" key="2">
    <source>
        <dbReference type="Proteomes" id="UP000805649"/>
    </source>
</evidence>
<protein>
    <submittedName>
        <fullName evidence="1">Uncharacterized protein</fullName>
    </submittedName>
</protein>
<accession>A0ACC3Z830</accession>
<dbReference type="EMBL" id="VUJX02000002">
    <property type="protein sequence ID" value="KAL0940259.1"/>
    <property type="molecule type" value="Genomic_DNA"/>
</dbReference>
<evidence type="ECO:0000313" key="1">
    <source>
        <dbReference type="EMBL" id="KAL0940259.1"/>
    </source>
</evidence>
<proteinExistence type="predicted"/>
<reference evidence="1 2" key="1">
    <citation type="journal article" date="2020" name="Phytopathology">
        <title>Genome Sequence Resources of Colletotrichum truncatum, C. plurivorum, C. musicola, and C. sojae: Four Species Pathogenic to Soybean (Glycine max).</title>
        <authorList>
            <person name="Rogerio F."/>
            <person name="Boufleur T.R."/>
            <person name="Ciampi-Guillardi M."/>
            <person name="Sukno S.A."/>
            <person name="Thon M.R."/>
            <person name="Massola Junior N.S."/>
            <person name="Baroncelli R."/>
        </authorList>
    </citation>
    <scope>NUCLEOTIDE SEQUENCE [LARGE SCALE GENOMIC DNA]</scope>
    <source>
        <strain evidence="1 2">CMES1059</strain>
    </source>
</reference>
<sequence>MVESVEDGSDEEKDLTSPPLEGFGPEASRSFLRLFRDTTIHKVGDTAFHITARTGCLNIINASWRAFFCVENRGQPSNESGFDTSPLLLARKNAAGRTAANEAVAAGHDHVAEWLSPVLNRLTLGGKRATESRMARMEELVDCRYDIDGQYIKADQVPVIRRKWMMIESSGTVRTGNC</sequence>
<keyword evidence="2" id="KW-1185">Reference proteome</keyword>
<name>A0ACC3Z830_COLTU</name>
<dbReference type="Proteomes" id="UP000805649">
    <property type="component" value="Unassembled WGS sequence"/>
</dbReference>
<organism evidence="1 2">
    <name type="scientific">Colletotrichum truncatum</name>
    <name type="common">Anthracnose fungus</name>
    <name type="synonym">Colletotrichum capsici</name>
    <dbReference type="NCBI Taxonomy" id="5467"/>
    <lineage>
        <taxon>Eukaryota</taxon>
        <taxon>Fungi</taxon>
        <taxon>Dikarya</taxon>
        <taxon>Ascomycota</taxon>
        <taxon>Pezizomycotina</taxon>
        <taxon>Sordariomycetes</taxon>
        <taxon>Hypocreomycetidae</taxon>
        <taxon>Glomerellales</taxon>
        <taxon>Glomerellaceae</taxon>
        <taxon>Colletotrichum</taxon>
        <taxon>Colletotrichum truncatum species complex</taxon>
    </lineage>
</organism>